<dbReference type="PANTHER" id="PTHR38760:SF1">
    <property type="entry name" value="ADENYLATE CYCLASE"/>
    <property type="match status" value="1"/>
</dbReference>
<evidence type="ECO:0000313" key="4">
    <source>
        <dbReference type="Proteomes" id="UP000494245"/>
    </source>
</evidence>
<comment type="caution">
    <text evidence="3">The sequence shown here is derived from an EMBL/GenBank/DDBJ whole genome shotgun (WGS) entry which is preliminary data.</text>
</comment>
<dbReference type="Pfam" id="PF01295">
    <property type="entry name" value="Adenylate_cycl"/>
    <property type="match status" value="1"/>
</dbReference>
<dbReference type="InterPro" id="IPR000274">
    <property type="entry name" value="Adenylate_cyclase_1"/>
</dbReference>
<dbReference type="EC" id="4.6.1.1" evidence="3"/>
<name>A0A6V8LZ28_9BACT</name>
<dbReference type="SUPFAM" id="SSF141571">
    <property type="entry name" value="Pentapeptide repeat-like"/>
    <property type="match status" value="1"/>
</dbReference>
<dbReference type="PANTHER" id="PTHR38760">
    <property type="entry name" value="ADENYLATE CYCLASE"/>
    <property type="match status" value="1"/>
</dbReference>
<dbReference type="Proteomes" id="UP000494245">
    <property type="component" value="Unassembled WGS sequence"/>
</dbReference>
<proteinExistence type="predicted"/>
<dbReference type="InterPro" id="IPR001646">
    <property type="entry name" value="5peptide_repeat"/>
</dbReference>
<keyword evidence="3" id="KW-0456">Lyase</keyword>
<evidence type="ECO:0000259" key="2">
    <source>
        <dbReference type="Pfam" id="PF12633"/>
    </source>
</evidence>
<dbReference type="GO" id="GO:0006171">
    <property type="term" value="P:cAMP biosynthetic process"/>
    <property type="evidence" value="ECO:0007669"/>
    <property type="project" value="InterPro"/>
</dbReference>
<gene>
    <name evidence="3" type="primary">cyaA_1</name>
    <name evidence="3" type="ORF">NNJEOMEG_01318</name>
</gene>
<feature type="domain" description="Adenylate cyclase class-I N-terminal" evidence="2">
    <location>
        <begin position="673"/>
        <end position="860"/>
    </location>
</feature>
<dbReference type="GO" id="GO:0004016">
    <property type="term" value="F:adenylate cyclase activity"/>
    <property type="evidence" value="ECO:0007669"/>
    <property type="project" value="UniProtKB-EC"/>
</dbReference>
<dbReference type="Gene3D" id="2.160.20.80">
    <property type="entry name" value="E3 ubiquitin-protein ligase SopA"/>
    <property type="match status" value="1"/>
</dbReference>
<accession>A0A6V8LZ28</accession>
<dbReference type="InterPro" id="IPR024685">
    <property type="entry name" value="Adenylate_cyclase_1_N"/>
</dbReference>
<dbReference type="RefSeq" id="WP_173082550.1">
    <property type="nucleotide sequence ID" value="NZ_BLTE01000004.1"/>
</dbReference>
<reference evidence="3 4" key="1">
    <citation type="submission" date="2020-04" db="EMBL/GenBank/DDBJ databases">
        <authorList>
            <consortium name="Desulfovibrio sp. FSS-1 genome sequencing consortium"/>
            <person name="Shimoshige H."/>
            <person name="Kobayashi H."/>
            <person name="Maekawa T."/>
        </authorList>
    </citation>
    <scope>NUCLEOTIDE SEQUENCE [LARGE SCALE GENOMIC DNA]</scope>
    <source>
        <strain evidence="3 4">SIID29052-01</strain>
    </source>
</reference>
<protein>
    <submittedName>
        <fullName evidence="3">Adenylate cyclase</fullName>
        <ecNumber evidence="3">4.6.1.1</ecNumber>
    </submittedName>
</protein>
<sequence>MQGQKTDKSSWSRPDAGVELRHLAERVAVLGRRGDRSDESRDHLGQALDRLQAALSAPFHALPAPLGTALALALDDLARQPGRDTARKAFDCLARLGRFGLILAARLVREGAHDPAGAVGAAQAVDPSVALGLANQLLLELAHGLHGDPVPAFDLLAQAAGCGHGQARRFLQSHVGVQPDLAHPLREALREGRIGRSLLPAARADGGETPPEPAEAVAWTDLLGLRQEAVALAVDLMSGGHAVHACTILGAPAGGGLSGSESPERRPPERAAPLRGAVLSQLLATATPETAGSCLAAVSAQAPDKSASASAMLFQGRPELRAAMAGTAALFAPGTLAAFLERLPAPIQSEALRLALARVSQTDPLGLARARSMIQGGGEPRGTGPETFREAPPIPLGARLAGLHVPPEPPVSAAEEDSPAGPPREQRLLGFLRKSGPGHGELMELERGDDAPGRGQVVRERRYEAEDFRPRRVEGAAFQGCVFAGTLLGGRSFVQVSFRDCLFEGVSLEGAAFWGCTFVRCTFQSCSLAESVLRDTAFVELSARAVGFAGARLSRVTLTRCELTACDFSGARLDGLEARGAAFVSCLFDGARIWRGVFEAVSSPGCQAVQARAWDVTGGEPFFADLARATLRRELANPPGEEPLPAPEPSRAALEAWAARRETLWRLGVHAAENTRRMTFGRRVLGAARSRLLTLLPLLLHSDFFDQAAGLFPLVPPCRILGYHPDPETMALAREFFPGTEAPPVSPDALAIEGLYTIGSFGTLAQAEGSDLDFWVCLEASQTAESDMDGLEAKLAALEEWAAGSFGLEAHFYLLDMERVRANEFGASHEEGSGSAQAMLLKEEFYRTAVLVAGKPPLWWAAPPGASEEDWRRLASNPELSPVLADLGRIGEIPADEYFGASLWQIFKSIAAPYKSVMKIGLLERYAAGGGQGGLLCESIKESLLRGQVALWEVDPYVRLFAEVHEHYRSRDDREEAALLRLAFLSKTALALRARSTGWPPAWEESQIRRMYFGRGGDGPGFAGKGGEALGGFREQARLGEHLARFIVRSYTRLADRMSDLAGSAITPEDMTRLGRRIMAAFSKRRHKVELTPFAEARSQACQVVYFSAARAEKNAYVWRVQAGQSAPGESRLELVLSRESRDLAAELAWLVGNGVFVPGAQVSADYTVNPVTAKDLQDLLDALARFFPQGEALKASPADALNPEAVAKAFLAVNLTRPRETRRPEEIALFYQTTWGELFVRQARPKALPPFDPRLLVRAVSGMECAPGFVWGRHLPARSACPDPFVTEIAE</sequence>
<keyword evidence="4" id="KW-1185">Reference proteome</keyword>
<organism evidence="3 4">
    <name type="scientific">Fundidesulfovibrio magnetotacticus</name>
    <dbReference type="NCBI Taxonomy" id="2730080"/>
    <lineage>
        <taxon>Bacteria</taxon>
        <taxon>Pseudomonadati</taxon>
        <taxon>Thermodesulfobacteriota</taxon>
        <taxon>Desulfovibrionia</taxon>
        <taxon>Desulfovibrionales</taxon>
        <taxon>Desulfovibrionaceae</taxon>
        <taxon>Fundidesulfovibrio</taxon>
    </lineage>
</organism>
<feature type="region of interest" description="Disordered" evidence="1">
    <location>
        <begin position="399"/>
        <end position="426"/>
    </location>
</feature>
<evidence type="ECO:0000313" key="3">
    <source>
        <dbReference type="EMBL" id="GFK93485.1"/>
    </source>
</evidence>
<dbReference type="EMBL" id="BLTE01000004">
    <property type="protein sequence ID" value="GFK93485.1"/>
    <property type="molecule type" value="Genomic_DNA"/>
</dbReference>
<dbReference type="Pfam" id="PF13599">
    <property type="entry name" value="Pentapeptide_4"/>
    <property type="match status" value="1"/>
</dbReference>
<evidence type="ECO:0000256" key="1">
    <source>
        <dbReference type="SAM" id="MobiDB-lite"/>
    </source>
</evidence>
<reference evidence="3 4" key="2">
    <citation type="submission" date="2020-05" db="EMBL/GenBank/DDBJ databases">
        <title>Draft genome sequence of Desulfovibrio sp. strainFSS-1.</title>
        <authorList>
            <person name="Shimoshige H."/>
            <person name="Kobayashi H."/>
            <person name="Maekawa T."/>
        </authorList>
    </citation>
    <scope>NUCLEOTIDE SEQUENCE [LARGE SCALE GENOMIC DNA]</scope>
    <source>
        <strain evidence="3 4">SIID29052-01</strain>
    </source>
</reference>
<dbReference type="Pfam" id="PF12633">
    <property type="entry name" value="Adenyl_cycl_N"/>
    <property type="match status" value="1"/>
</dbReference>